<dbReference type="SUPFAM" id="SSF51735">
    <property type="entry name" value="NAD(P)-binding Rossmann-fold domains"/>
    <property type="match status" value="1"/>
</dbReference>
<dbReference type="Gene3D" id="3.40.50.720">
    <property type="entry name" value="NAD(P)-binding Rossmann-like Domain"/>
    <property type="match status" value="1"/>
</dbReference>
<dbReference type="PRINTS" id="PR00081">
    <property type="entry name" value="GDHRDH"/>
</dbReference>
<accession>A0A4Q2AYP7</accession>
<reference evidence="4 7" key="2">
    <citation type="journal article" date="2019" name="Nat. Med.">
        <title>Preventing dysbiosis of the neonatal mouse intestinal microbiome protects against late-onset sepsis.</title>
        <authorList>
            <person name="Singer J.R."/>
            <person name="Blosser E.G."/>
            <person name="Zindl C.L."/>
            <person name="Silberger D.J."/>
            <person name="Conlan S."/>
            <person name="Laufer V.A."/>
            <person name="DiToro D."/>
            <person name="Deming C."/>
            <person name="Kumar R."/>
            <person name="Morrow C.D."/>
            <person name="Segre J.A."/>
            <person name="Gray M.J."/>
            <person name="Randolph D.A."/>
            <person name="Weaver C.T."/>
        </authorList>
    </citation>
    <scope>NUCLEOTIDE SEQUENCE [LARGE SCALE GENOMIC DNA]</scope>
    <source>
        <strain evidence="4 7">V10</strain>
    </source>
</reference>
<dbReference type="Pfam" id="PF00106">
    <property type="entry name" value="adh_short"/>
    <property type="match status" value="1"/>
</dbReference>
<evidence type="ECO:0000313" key="6">
    <source>
        <dbReference type="Proteomes" id="UP000289316"/>
    </source>
</evidence>
<name>A0A4Q2AYP7_9LACO</name>
<evidence type="ECO:0000313" key="4">
    <source>
        <dbReference type="EMBL" id="QIA89636.1"/>
    </source>
</evidence>
<evidence type="ECO:0000313" key="5">
    <source>
        <dbReference type="EMBL" id="RXV74281.1"/>
    </source>
</evidence>
<dbReference type="OrthoDB" id="9775296at2"/>
<dbReference type="RefSeq" id="WP_004051404.1">
    <property type="nucleotide sequence ID" value="NZ_CABIVU010000011.1"/>
</dbReference>
<dbReference type="Proteomes" id="UP000463931">
    <property type="component" value="Chromosome"/>
</dbReference>
<dbReference type="GO" id="GO:0016491">
    <property type="term" value="F:oxidoreductase activity"/>
    <property type="evidence" value="ECO:0007669"/>
    <property type="project" value="UniProtKB-KW"/>
</dbReference>
<dbReference type="PANTHER" id="PTHR43976:SF16">
    <property type="entry name" value="SHORT-CHAIN DEHYDROGENASE_REDUCTASE FAMILY PROTEIN"/>
    <property type="match status" value="1"/>
</dbReference>
<dbReference type="PRINTS" id="PR00080">
    <property type="entry name" value="SDRFAMILY"/>
</dbReference>
<organism evidence="5 6">
    <name type="scientific">Ligilactobacillus murinus</name>
    <dbReference type="NCBI Taxonomy" id="1622"/>
    <lineage>
        <taxon>Bacteria</taxon>
        <taxon>Bacillati</taxon>
        <taxon>Bacillota</taxon>
        <taxon>Bacilli</taxon>
        <taxon>Lactobacillales</taxon>
        <taxon>Lactobacillaceae</taxon>
        <taxon>Ligilactobacillus</taxon>
    </lineage>
</organism>
<comment type="similarity">
    <text evidence="1 3">Belongs to the short-chain dehydrogenases/reductases (SDR) family.</text>
</comment>
<reference evidence="5 6" key="1">
    <citation type="submission" date="2018-09" db="EMBL/GenBank/DDBJ databases">
        <title>Murine metabolic-syndrome-specific gut microbial biobank.</title>
        <authorList>
            <person name="Liu C."/>
        </authorList>
    </citation>
    <scope>NUCLEOTIDE SEQUENCE [LARGE SCALE GENOMIC DNA]</scope>
    <source>
        <strain evidence="5 6">C-30</strain>
    </source>
</reference>
<sequence length="281" mass="30220">MEQKVWLVTGASKGIGLQIVLEALKAGNIVVGTSRDSQKLSQAVATELGETSKNFWAVEMEFDETSINTIVAQVIAKYGRIDVLVNNAGYALLGAVEEVELTDVKKNFDVNFFGLLSMTQAVLPQMRKQKAGNIINLASISGTVTGPTQGIYSATKAGVIMLSEALAAEVEPFGIKVTAIAPGGVRTDFLDQTSLREPAKTTSDYQVVRDTMAGLKRLNHNQSGDPKRVAEAIVKVAQMKRPPVRLYLGSGAIQALQAKLNEVVTEVNAHLDLSQSTDFRD</sequence>
<dbReference type="InterPro" id="IPR002347">
    <property type="entry name" value="SDR_fam"/>
</dbReference>
<dbReference type="PANTHER" id="PTHR43976">
    <property type="entry name" value="SHORT CHAIN DEHYDROGENASE"/>
    <property type="match status" value="1"/>
</dbReference>
<protein>
    <submittedName>
        <fullName evidence="5">SDR family oxidoreductase</fullName>
    </submittedName>
</protein>
<proteinExistence type="inferred from homology"/>
<evidence type="ECO:0000256" key="2">
    <source>
        <dbReference type="ARBA" id="ARBA00023002"/>
    </source>
</evidence>
<keyword evidence="2" id="KW-0560">Oxidoreductase</keyword>
<dbReference type="CDD" id="cd05374">
    <property type="entry name" value="17beta-HSD-like_SDR_c"/>
    <property type="match status" value="1"/>
</dbReference>
<gene>
    <name evidence="5" type="ORF">D6C19_06310</name>
    <name evidence="4" type="ORF">FEE40_05375</name>
</gene>
<evidence type="ECO:0000256" key="1">
    <source>
        <dbReference type="ARBA" id="ARBA00006484"/>
    </source>
</evidence>
<dbReference type="AlphaFoldDB" id="A0A4Q2AYP7"/>
<dbReference type="EMBL" id="CP040852">
    <property type="protein sequence ID" value="QIA89636.1"/>
    <property type="molecule type" value="Genomic_DNA"/>
</dbReference>
<evidence type="ECO:0000256" key="3">
    <source>
        <dbReference type="RuleBase" id="RU000363"/>
    </source>
</evidence>
<dbReference type="InterPro" id="IPR036291">
    <property type="entry name" value="NAD(P)-bd_dom_sf"/>
</dbReference>
<dbReference type="EMBL" id="QZFR01000042">
    <property type="protein sequence ID" value="RXV74281.1"/>
    <property type="molecule type" value="Genomic_DNA"/>
</dbReference>
<dbReference type="Proteomes" id="UP000289316">
    <property type="component" value="Unassembled WGS sequence"/>
</dbReference>
<evidence type="ECO:0000313" key="7">
    <source>
        <dbReference type="Proteomes" id="UP000463931"/>
    </source>
</evidence>
<dbReference type="PROSITE" id="PS00061">
    <property type="entry name" value="ADH_SHORT"/>
    <property type="match status" value="1"/>
</dbReference>
<dbReference type="InterPro" id="IPR051911">
    <property type="entry name" value="SDR_oxidoreductase"/>
</dbReference>
<dbReference type="InterPro" id="IPR020904">
    <property type="entry name" value="Sc_DH/Rdtase_CS"/>
</dbReference>